<evidence type="ECO:0000256" key="4">
    <source>
        <dbReference type="ARBA" id="ARBA00022475"/>
    </source>
</evidence>
<dbReference type="CDD" id="cd17546">
    <property type="entry name" value="REC_hyHK_CKI1_RcsC-like"/>
    <property type="match status" value="1"/>
</dbReference>
<accession>A0ABW4QZB8</accession>
<feature type="domain" description="PAS" evidence="15">
    <location>
        <begin position="357"/>
        <end position="412"/>
    </location>
</feature>
<feature type="domain" description="Response regulatory" evidence="14">
    <location>
        <begin position="763"/>
        <end position="878"/>
    </location>
</feature>
<comment type="caution">
    <text evidence="17">The sequence shown here is derived from an EMBL/GenBank/DDBJ whole genome shotgun (WGS) entry which is preliminary data.</text>
</comment>
<dbReference type="PROSITE" id="PS50109">
    <property type="entry name" value="HIS_KIN"/>
    <property type="match status" value="1"/>
</dbReference>
<organism evidence="17 18">
    <name type="scientific">Hymenobacter bucti</name>
    <dbReference type="NCBI Taxonomy" id="1844114"/>
    <lineage>
        <taxon>Bacteria</taxon>
        <taxon>Pseudomonadati</taxon>
        <taxon>Bacteroidota</taxon>
        <taxon>Cytophagia</taxon>
        <taxon>Cytophagales</taxon>
        <taxon>Hymenobacteraceae</taxon>
        <taxon>Hymenobacter</taxon>
    </lineage>
</organism>
<dbReference type="SMART" id="SM00086">
    <property type="entry name" value="PAC"/>
    <property type="match status" value="2"/>
</dbReference>
<evidence type="ECO:0000256" key="8">
    <source>
        <dbReference type="ARBA" id="ARBA00022840"/>
    </source>
</evidence>
<dbReference type="InterPro" id="IPR036641">
    <property type="entry name" value="HPT_dom_sf"/>
</dbReference>
<keyword evidence="5 12" id="KW-0597">Phosphoprotein</keyword>
<dbReference type="PROSITE" id="PS50112">
    <property type="entry name" value="PAS"/>
    <property type="match status" value="2"/>
</dbReference>
<dbReference type="Gene3D" id="3.40.50.2300">
    <property type="match status" value="1"/>
</dbReference>
<name>A0ABW4QZB8_9BACT</name>
<dbReference type="SMART" id="SM00091">
    <property type="entry name" value="PAS"/>
    <property type="match status" value="2"/>
</dbReference>
<evidence type="ECO:0000256" key="11">
    <source>
        <dbReference type="ARBA" id="ARBA00023136"/>
    </source>
</evidence>
<dbReference type="InterPro" id="IPR003594">
    <property type="entry name" value="HATPase_dom"/>
</dbReference>
<reference evidence="18" key="1">
    <citation type="journal article" date="2019" name="Int. J. Syst. Evol. Microbiol.">
        <title>The Global Catalogue of Microorganisms (GCM) 10K type strain sequencing project: providing services to taxonomists for standard genome sequencing and annotation.</title>
        <authorList>
            <consortium name="The Broad Institute Genomics Platform"/>
            <consortium name="The Broad Institute Genome Sequencing Center for Infectious Disease"/>
            <person name="Wu L."/>
            <person name="Ma J."/>
        </authorList>
    </citation>
    <scope>NUCLEOTIDE SEQUENCE [LARGE SCALE GENOMIC DNA]</scope>
    <source>
        <strain evidence="18">CGMCC 1.15795</strain>
    </source>
</reference>
<dbReference type="RefSeq" id="WP_382317179.1">
    <property type="nucleotide sequence ID" value="NZ_JBHUFD010000018.1"/>
</dbReference>
<gene>
    <name evidence="17" type="ORF">ACFSDX_21115</name>
</gene>
<evidence type="ECO:0000256" key="9">
    <source>
        <dbReference type="ARBA" id="ARBA00022989"/>
    </source>
</evidence>
<dbReference type="InterPro" id="IPR000014">
    <property type="entry name" value="PAS"/>
</dbReference>
<keyword evidence="11" id="KW-0472">Membrane</keyword>
<dbReference type="Gene3D" id="1.20.120.160">
    <property type="entry name" value="HPT domain"/>
    <property type="match status" value="1"/>
</dbReference>
<dbReference type="SUPFAM" id="SSF55874">
    <property type="entry name" value="ATPase domain of HSP90 chaperone/DNA topoisomerase II/histidine kinase"/>
    <property type="match status" value="1"/>
</dbReference>
<keyword evidence="8" id="KW-0067">ATP-binding</keyword>
<evidence type="ECO:0000313" key="18">
    <source>
        <dbReference type="Proteomes" id="UP001597197"/>
    </source>
</evidence>
<evidence type="ECO:0000259" key="15">
    <source>
        <dbReference type="PROSITE" id="PS50112"/>
    </source>
</evidence>
<dbReference type="InterPro" id="IPR035965">
    <property type="entry name" value="PAS-like_dom_sf"/>
</dbReference>
<keyword evidence="6" id="KW-0812">Transmembrane</keyword>
<dbReference type="Gene3D" id="3.30.565.10">
    <property type="entry name" value="Histidine kinase-like ATPase, C-terminal domain"/>
    <property type="match status" value="1"/>
</dbReference>
<dbReference type="SUPFAM" id="SSF47226">
    <property type="entry name" value="Histidine-containing phosphotransfer domain, HPT domain"/>
    <property type="match status" value="1"/>
</dbReference>
<dbReference type="SMART" id="SM00388">
    <property type="entry name" value="HisKA"/>
    <property type="match status" value="1"/>
</dbReference>
<dbReference type="InterPro" id="IPR001610">
    <property type="entry name" value="PAC"/>
</dbReference>
<dbReference type="SUPFAM" id="SSF55785">
    <property type="entry name" value="PYP-like sensor domain (PAS domain)"/>
    <property type="match status" value="2"/>
</dbReference>
<feature type="domain" description="PAC" evidence="16">
    <location>
        <begin position="428"/>
        <end position="480"/>
    </location>
</feature>
<dbReference type="Gene3D" id="3.30.450.20">
    <property type="entry name" value="PAS domain"/>
    <property type="match status" value="2"/>
</dbReference>
<dbReference type="Pfam" id="PF00072">
    <property type="entry name" value="Response_reg"/>
    <property type="match status" value="1"/>
</dbReference>
<dbReference type="SMART" id="SM00448">
    <property type="entry name" value="REC"/>
    <property type="match status" value="1"/>
</dbReference>
<dbReference type="CDD" id="cd00082">
    <property type="entry name" value="HisKA"/>
    <property type="match status" value="1"/>
</dbReference>
<evidence type="ECO:0000256" key="12">
    <source>
        <dbReference type="PROSITE-ProRule" id="PRU00169"/>
    </source>
</evidence>
<keyword evidence="4" id="KW-1003">Cell membrane</keyword>
<evidence type="ECO:0000313" key="17">
    <source>
        <dbReference type="EMBL" id="MFD1874948.1"/>
    </source>
</evidence>
<dbReference type="InterPro" id="IPR005467">
    <property type="entry name" value="His_kinase_dom"/>
</dbReference>
<dbReference type="InterPro" id="IPR036097">
    <property type="entry name" value="HisK_dim/P_sf"/>
</dbReference>
<proteinExistence type="predicted"/>
<dbReference type="NCBIfam" id="TIGR00229">
    <property type="entry name" value="sensory_box"/>
    <property type="match status" value="2"/>
</dbReference>
<feature type="domain" description="PAS" evidence="15">
    <location>
        <begin position="4"/>
        <end position="59"/>
    </location>
</feature>
<comment type="subcellular location">
    <subcellularLocation>
        <location evidence="2">Cell membrane</location>
        <topology evidence="2">Multi-pass membrane protein</topology>
    </subcellularLocation>
</comment>
<dbReference type="InterPro" id="IPR000700">
    <property type="entry name" value="PAS-assoc_C"/>
</dbReference>
<dbReference type="PANTHER" id="PTHR45339:SF1">
    <property type="entry name" value="HYBRID SIGNAL TRANSDUCTION HISTIDINE KINASE J"/>
    <property type="match status" value="1"/>
</dbReference>
<dbReference type="InterPro" id="IPR011006">
    <property type="entry name" value="CheY-like_superfamily"/>
</dbReference>
<dbReference type="EMBL" id="JBHUFD010000018">
    <property type="protein sequence ID" value="MFD1874948.1"/>
    <property type="molecule type" value="Genomic_DNA"/>
</dbReference>
<dbReference type="Proteomes" id="UP001597197">
    <property type="component" value="Unassembled WGS sequence"/>
</dbReference>
<dbReference type="SUPFAM" id="SSF47384">
    <property type="entry name" value="Homodimeric domain of signal transducing histidine kinase"/>
    <property type="match status" value="1"/>
</dbReference>
<dbReference type="InterPro" id="IPR013767">
    <property type="entry name" value="PAS_fold"/>
</dbReference>
<dbReference type="Pfam" id="PF02518">
    <property type="entry name" value="HATPase_c"/>
    <property type="match status" value="1"/>
</dbReference>
<evidence type="ECO:0000256" key="1">
    <source>
        <dbReference type="ARBA" id="ARBA00000085"/>
    </source>
</evidence>
<dbReference type="InterPro" id="IPR004358">
    <property type="entry name" value="Sig_transdc_His_kin-like_C"/>
</dbReference>
<dbReference type="PRINTS" id="PR00344">
    <property type="entry name" value="BCTRLSENSOR"/>
</dbReference>
<dbReference type="Gene3D" id="1.10.287.130">
    <property type="match status" value="1"/>
</dbReference>
<dbReference type="CDD" id="cd00130">
    <property type="entry name" value="PAS"/>
    <property type="match status" value="2"/>
</dbReference>
<keyword evidence="9" id="KW-1133">Transmembrane helix</keyword>
<dbReference type="InterPro" id="IPR036890">
    <property type="entry name" value="HATPase_C_sf"/>
</dbReference>
<dbReference type="PROSITE" id="PS50110">
    <property type="entry name" value="RESPONSE_REGULATORY"/>
    <property type="match status" value="1"/>
</dbReference>
<dbReference type="Pfam" id="PF00512">
    <property type="entry name" value="HisKA"/>
    <property type="match status" value="1"/>
</dbReference>
<feature type="domain" description="Histidine kinase" evidence="13">
    <location>
        <begin position="519"/>
        <end position="740"/>
    </location>
</feature>
<evidence type="ECO:0000256" key="2">
    <source>
        <dbReference type="ARBA" id="ARBA00004651"/>
    </source>
</evidence>
<sequence length="1030" mass="113922">MKESEKKYRRLIEASQDLLVTVNLEGTIIDTNEAAVTLTGVERDTLMRSDFAAFFTEPELVWNVCRQVVANGAVSNVPFTLRHTSGTLTEVLFDGSVHKDDQGVVLGAMIVAREVAEKNWATELGIANKELAFQHNEKEKRADELSIANEELAFQNDEKEKRAQELSVANEELAFQNDEKEKRAAELSIANEELAFQNDEKGKRAQELSVANIELAFQNNEKEKRAAELSIANTELAFQNNEKEKRAQELLIANAELAFQNDEKEKRAHELILANKELAFQNDEKEKRAAELSIANKELAFQNDEKEKRAQELIIANAELAFQNDEKEKRAAELVLANKELAFQNDEKVKRAAELRVANYARGLIEASRDPLVTISPEGKITDMNQATVNITGLDRTQLIGSDFFVYFTDPQMAREVYQEVFAKGTVADSPLTLRHKDGKLTDVLFNGSVYKNDNGKVLGVVIVARDVTDQKRIATELIEAKFAAERATVLAEEAQAKAESATSIAENAVKAKQQFLSNMSHEIRTPMNAIIGFTKVVLKTELTEKQREYLTAIKLSGDTLIVLINDILDLAKVDAGKMTFEQIPFKLAASVSAMVHLFETKIQEKNLALVMDYDAKIPEVLVGDPVRLHQIILNLVSNAVKFTSEGTITVGVRMLVQDQEKVILEFAVTDTGIGIEEAKLSTVFDDFQQATSGTSRLYGGTGLGLAIVKNLVEPQGGTIHVKSKVGVGSTFSFILSFGKTTEKADAESGLTIELETGFKNAKILVVEDIALNQLLMKTLLEDFGFEMDVAGNGKIALEKLRTTRYDIVLMDLQMPVMNGFEATEYIRNELHLTLPIIALTADVTTVDVEKCKAVGMNDYISKPIDDKLLYSKIIKYLKLADANKISAPAMADSQIQPQALTCVNFDYLQRITKSEARMAEMIGLYLQEIPQLVQTMKQAIAEKDWLALKRATHSIIPTFATMGMNPTFEDIAKSIQSKAVSLISVGDGASQEAMMGLIALFSQVETACTLAAQELAEKLRSLAPTPSLV</sequence>
<dbReference type="EC" id="2.7.13.3" evidence="3"/>
<dbReference type="InterPro" id="IPR003661">
    <property type="entry name" value="HisK_dim/P_dom"/>
</dbReference>
<keyword evidence="18" id="KW-1185">Reference proteome</keyword>
<evidence type="ECO:0000256" key="3">
    <source>
        <dbReference type="ARBA" id="ARBA00012438"/>
    </source>
</evidence>
<evidence type="ECO:0000256" key="6">
    <source>
        <dbReference type="ARBA" id="ARBA00022692"/>
    </source>
</evidence>
<evidence type="ECO:0000259" key="13">
    <source>
        <dbReference type="PROSITE" id="PS50109"/>
    </source>
</evidence>
<keyword evidence="10" id="KW-0902">Two-component regulatory system</keyword>
<feature type="modified residue" description="4-aspartylphosphate" evidence="12">
    <location>
        <position position="812"/>
    </location>
</feature>
<evidence type="ECO:0000256" key="10">
    <source>
        <dbReference type="ARBA" id="ARBA00023012"/>
    </source>
</evidence>
<evidence type="ECO:0000259" key="14">
    <source>
        <dbReference type="PROSITE" id="PS50110"/>
    </source>
</evidence>
<dbReference type="PROSITE" id="PS50113">
    <property type="entry name" value="PAC"/>
    <property type="match status" value="1"/>
</dbReference>
<dbReference type="PANTHER" id="PTHR45339">
    <property type="entry name" value="HYBRID SIGNAL TRANSDUCTION HISTIDINE KINASE J"/>
    <property type="match status" value="1"/>
</dbReference>
<keyword evidence="7" id="KW-0547">Nucleotide-binding</keyword>
<dbReference type="SMART" id="SM00387">
    <property type="entry name" value="HATPase_c"/>
    <property type="match status" value="1"/>
</dbReference>
<dbReference type="Pfam" id="PF13426">
    <property type="entry name" value="PAS_9"/>
    <property type="match status" value="1"/>
</dbReference>
<evidence type="ECO:0000256" key="5">
    <source>
        <dbReference type="ARBA" id="ARBA00022553"/>
    </source>
</evidence>
<evidence type="ECO:0000256" key="7">
    <source>
        <dbReference type="ARBA" id="ARBA00022741"/>
    </source>
</evidence>
<dbReference type="Pfam" id="PF00989">
    <property type="entry name" value="PAS"/>
    <property type="match status" value="1"/>
</dbReference>
<evidence type="ECO:0000259" key="16">
    <source>
        <dbReference type="PROSITE" id="PS50113"/>
    </source>
</evidence>
<dbReference type="SUPFAM" id="SSF52172">
    <property type="entry name" value="CheY-like"/>
    <property type="match status" value="1"/>
</dbReference>
<comment type="catalytic activity">
    <reaction evidence="1">
        <text>ATP + protein L-histidine = ADP + protein N-phospho-L-histidine.</text>
        <dbReference type="EC" id="2.7.13.3"/>
    </reaction>
</comment>
<dbReference type="CDD" id="cd16922">
    <property type="entry name" value="HATPase_EvgS-ArcB-TorS-like"/>
    <property type="match status" value="1"/>
</dbReference>
<protein>
    <recommendedName>
        <fullName evidence="3">histidine kinase</fullName>
        <ecNumber evidence="3">2.7.13.3</ecNumber>
    </recommendedName>
</protein>
<dbReference type="InterPro" id="IPR001789">
    <property type="entry name" value="Sig_transdc_resp-reg_receiver"/>
</dbReference>